<sequence length="528" mass="60510">MAAALAAVCAAQHSLADTPEQELKQRLQSGQAAGQDQGRFLQSGQQQWLRQLEQGRENPPATETSQRQPRVVTQQDLLQQPQLLANMLVQVLNSRPQPELLADLTALYAQTPNPDTVLLRRAQGMSAKYQGNYAQAVQTYRGLAAEQPQDARIRLDLAAMLAEDKQWRESAQLFEEVQREPEVPQEVQNNVQQYLGYIAKQRQWQWGGGLSPAFDDNVNNAPPQHCSPFGCSRERPENAAGVAYSLSVAKNQPLAGHHNLRVQLDVSGTNYYWSNKSAYDGAYGRLGAGWLWQDARQRLMVLPFYQFQLSGTDNWEGRKPQNNHTLKMHMWAHAGGLRAEYGRLLTPRWQLYTALDAYRQRYRMDEKAEVYNGWYLGESVSLAWRATRRNTLYAGLSFNQMLPDRSNLPERYGRPGTRPNDAAYRRHGINAGWIHDWDALGGLSTRLNVALGERRFRGSTINIDPVRGFVPERRRDRETQYSAAVWHRNWRILGLTPKLNFSWQRIRSSHVWAERESKQVFLELEKEF</sequence>
<evidence type="ECO:0000256" key="6">
    <source>
        <dbReference type="ARBA" id="ARBA00023237"/>
    </source>
</evidence>
<evidence type="ECO:0000259" key="8">
    <source>
        <dbReference type="Pfam" id="PF04575"/>
    </source>
</evidence>
<name>A0ABS0NBB1_9NEIS</name>
<keyword evidence="11" id="KW-1185">Reference proteome</keyword>
<feature type="domain" description="Surface lipoprotein assembly modifier C-terminal" evidence="8">
    <location>
        <begin position="204"/>
        <end position="528"/>
    </location>
</feature>
<comment type="subcellular location">
    <subcellularLocation>
        <location evidence="1">Cell outer membrane</location>
        <topology evidence="1">Multi-pass membrane protein</topology>
    </subcellularLocation>
</comment>
<gene>
    <name evidence="10" type="ORF">H9Q10_07770</name>
</gene>
<keyword evidence="4" id="KW-0732">Signal</keyword>
<keyword evidence="3" id="KW-0812">Transmembrane</keyword>
<dbReference type="Pfam" id="PF04575">
    <property type="entry name" value="SlipAM"/>
    <property type="match status" value="1"/>
</dbReference>
<dbReference type="Proteomes" id="UP000768471">
    <property type="component" value="Unassembled WGS sequence"/>
</dbReference>
<evidence type="ECO:0000256" key="5">
    <source>
        <dbReference type="ARBA" id="ARBA00023136"/>
    </source>
</evidence>
<evidence type="ECO:0000256" key="1">
    <source>
        <dbReference type="ARBA" id="ARBA00004571"/>
    </source>
</evidence>
<evidence type="ECO:0000256" key="7">
    <source>
        <dbReference type="ARBA" id="ARBA00023609"/>
    </source>
</evidence>
<organism evidence="10 11">
    <name type="scientific">Eikenella glucosivorans</name>
    <dbReference type="NCBI Taxonomy" id="2766967"/>
    <lineage>
        <taxon>Bacteria</taxon>
        <taxon>Pseudomonadati</taxon>
        <taxon>Pseudomonadota</taxon>
        <taxon>Betaproteobacteria</taxon>
        <taxon>Neisseriales</taxon>
        <taxon>Neisseriaceae</taxon>
        <taxon>Eikenella</taxon>
    </lineage>
</organism>
<dbReference type="Gene3D" id="1.25.40.10">
    <property type="entry name" value="Tetratricopeptide repeat domain"/>
    <property type="match status" value="1"/>
</dbReference>
<evidence type="ECO:0000313" key="10">
    <source>
        <dbReference type="EMBL" id="MBH5329562.1"/>
    </source>
</evidence>
<keyword evidence="5" id="KW-0472">Membrane</keyword>
<dbReference type="SUPFAM" id="SSF48452">
    <property type="entry name" value="TPR-like"/>
    <property type="match status" value="1"/>
</dbReference>
<proteinExistence type="inferred from homology"/>
<comment type="caution">
    <text evidence="10">The sequence shown here is derived from an EMBL/GenBank/DDBJ whole genome shotgun (WGS) entry which is preliminary data.</text>
</comment>
<dbReference type="InterPro" id="IPR057556">
    <property type="entry name" value="TPR_Slam"/>
</dbReference>
<dbReference type="Pfam" id="PF24575">
    <property type="entry name" value="TPR_Slam"/>
    <property type="match status" value="1"/>
</dbReference>
<feature type="domain" description="Surface lipoprotein assembly modifier N-terminal TPR repeats region" evidence="9">
    <location>
        <begin position="72"/>
        <end position="173"/>
    </location>
</feature>
<reference evidence="10 11" key="1">
    <citation type="submission" date="2020-09" db="EMBL/GenBank/DDBJ databases">
        <title>Eikenella S3660 sp. nov., isolated from a throat swab.</title>
        <authorList>
            <person name="Buhl M."/>
        </authorList>
    </citation>
    <scope>NUCLEOTIDE SEQUENCE [LARGE SCALE GENOMIC DNA]</scope>
    <source>
        <strain evidence="10 11">S3360</strain>
    </source>
</reference>
<dbReference type="InterPro" id="IPR011990">
    <property type="entry name" value="TPR-like_helical_dom_sf"/>
</dbReference>
<evidence type="ECO:0000256" key="2">
    <source>
        <dbReference type="ARBA" id="ARBA00022452"/>
    </source>
</evidence>
<protein>
    <submittedName>
        <fullName evidence="10">DUF560 domain-containing protein</fullName>
    </submittedName>
</protein>
<dbReference type="InterPro" id="IPR007655">
    <property type="entry name" value="Slam_C"/>
</dbReference>
<dbReference type="EMBL" id="JACSGR010000005">
    <property type="protein sequence ID" value="MBH5329562.1"/>
    <property type="molecule type" value="Genomic_DNA"/>
</dbReference>
<keyword evidence="6" id="KW-0998">Cell outer membrane</keyword>
<evidence type="ECO:0000256" key="3">
    <source>
        <dbReference type="ARBA" id="ARBA00022692"/>
    </source>
</evidence>
<evidence type="ECO:0000256" key="4">
    <source>
        <dbReference type="ARBA" id="ARBA00022729"/>
    </source>
</evidence>
<accession>A0ABS0NBB1</accession>
<keyword evidence="2" id="KW-1134">Transmembrane beta strand</keyword>
<comment type="similarity">
    <text evidence="7">Belongs to the Slam family.</text>
</comment>
<evidence type="ECO:0000313" key="11">
    <source>
        <dbReference type="Proteomes" id="UP000768471"/>
    </source>
</evidence>
<evidence type="ECO:0000259" key="9">
    <source>
        <dbReference type="Pfam" id="PF24575"/>
    </source>
</evidence>